<dbReference type="EMBL" id="CP045810">
    <property type="protein sequence ID" value="QHN40766.1"/>
    <property type="molecule type" value="Genomic_DNA"/>
</dbReference>
<name>A0A857ME48_9ACTN</name>
<evidence type="ECO:0000313" key="1">
    <source>
        <dbReference type="EMBL" id="QHN40766.1"/>
    </source>
</evidence>
<accession>A0A857ME48</accession>
<protein>
    <submittedName>
        <fullName evidence="1">Uncharacterized protein</fullName>
    </submittedName>
</protein>
<dbReference type="AlphaFoldDB" id="A0A857ME48"/>
<proteinExistence type="predicted"/>
<reference evidence="1" key="1">
    <citation type="journal article" date="2021" name="Nat. Microbiol.">
        <title>Cocultivation of an ultrasmall environmental parasitic bacterium with lytic ability against bacteria associated with wastewater foams.</title>
        <authorList>
            <person name="Batinovic S."/>
            <person name="Rose J.J.A."/>
            <person name="Ratcliffe J."/>
            <person name="Seviour R.J."/>
            <person name="Petrovski S."/>
        </authorList>
    </citation>
    <scope>NUCLEOTIDE SEQUENCE</scope>
    <source>
        <strain evidence="1">CON44</strain>
    </source>
</reference>
<gene>
    <name evidence="1" type="ORF">GII30_17860</name>
</gene>
<dbReference type="RefSeq" id="WP_005185586.1">
    <property type="nucleotide sequence ID" value="NZ_CP045804.1"/>
</dbReference>
<organism evidence="1">
    <name type="scientific">Gordonia amarae</name>
    <dbReference type="NCBI Taxonomy" id="36821"/>
    <lineage>
        <taxon>Bacteria</taxon>
        <taxon>Bacillati</taxon>
        <taxon>Actinomycetota</taxon>
        <taxon>Actinomycetes</taxon>
        <taxon>Mycobacteriales</taxon>
        <taxon>Gordoniaceae</taxon>
        <taxon>Gordonia</taxon>
    </lineage>
</organism>
<sequence>MSGTERRTVPRWWTPAMIVVCVVTAALMSVAVASTLRWIDWLWWAAAFLALLVVGVVWLVLAVVGLRARQWALPLVPILIVVVLAVPAADNHALRLAVWLSQSQLRDAARACDPGSAGWVGLVRIERADRSSHPRGQCELRLHGHFLNTESVVYSPDGRPRDFSSTVSEHTTRTTFHPLPGGFYLRIDEW</sequence>